<evidence type="ECO:0000313" key="4">
    <source>
        <dbReference type="EMBL" id="KAB7514427.1"/>
    </source>
</evidence>
<evidence type="ECO:0000313" key="5">
    <source>
        <dbReference type="EMBL" id="KAB7518657.1"/>
    </source>
</evidence>
<sequence length="294" mass="33078">MALHDASGDDIGPFDDYDYPVERVSVGDPEMAYVDVGEGEETFLCLHGEPTWGYLYRKLIPGLAERGRVVVPDAIGFGRSDKYTDREEYSFRMHYDAFERFLADLDLQNITLVCQDWGGILGLTLAANHPERFARLVPMNTGIPTGTQEMPDTWEEFRDFVERTDDLPLDMLIQNATITELSDETLAAYEAPYPEPELKAGARAWPDMVPRKNGGDGAEMTRAAAERLGEWDKPAFVLFSDSDPITHDNRDSLREHLPTASDQPDVWIEGGGHFLQEDAGEEIADRIVEFVDRT</sequence>
<gene>
    <name evidence="3" type="ORF">DM867_09645</name>
    <name evidence="4" type="ORF">DMP03_11280</name>
    <name evidence="5" type="ORF">DP108_05630</name>
</gene>
<evidence type="ECO:0000313" key="7">
    <source>
        <dbReference type="Proteomes" id="UP000326302"/>
    </source>
</evidence>
<accession>A0A5N5U7D3</accession>
<dbReference type="Proteomes" id="UP000326207">
    <property type="component" value="Unassembled WGS sequence"/>
</dbReference>
<dbReference type="EMBL" id="QJOW01000004">
    <property type="protein sequence ID" value="KAB7514427.1"/>
    <property type="molecule type" value="Genomic_DNA"/>
</dbReference>
<dbReference type="InterPro" id="IPR029058">
    <property type="entry name" value="AB_hydrolase_fold"/>
</dbReference>
<evidence type="ECO:0000313" key="8">
    <source>
        <dbReference type="Proteomes" id="UP000326865"/>
    </source>
</evidence>
<comment type="caution">
    <text evidence="4">The sequence shown here is derived from an EMBL/GenBank/DDBJ whole genome shotgun (WGS) entry which is preliminary data.</text>
</comment>
<dbReference type="GO" id="GO:0004301">
    <property type="term" value="F:epoxide hydrolase activity"/>
    <property type="evidence" value="ECO:0007669"/>
    <property type="project" value="TreeGrafter"/>
</dbReference>
<dbReference type="SUPFAM" id="SSF53474">
    <property type="entry name" value="alpha/beta-Hydrolases"/>
    <property type="match status" value="1"/>
</dbReference>
<dbReference type="Proteomes" id="UP000326302">
    <property type="component" value="Unassembled WGS sequence"/>
</dbReference>
<keyword evidence="8" id="KW-1185">Reference proteome</keyword>
<dbReference type="PANTHER" id="PTHR42977">
    <property type="entry name" value="HYDROLASE-RELATED"/>
    <property type="match status" value="1"/>
</dbReference>
<keyword evidence="1 4" id="KW-0378">Hydrolase</keyword>
<organism evidence="4 7">
    <name type="scientific">Halosegnis rubeus</name>
    <dbReference type="NCBI Taxonomy" id="2212850"/>
    <lineage>
        <taxon>Archaea</taxon>
        <taxon>Methanobacteriati</taxon>
        <taxon>Methanobacteriota</taxon>
        <taxon>Stenosarchaea group</taxon>
        <taxon>Halobacteria</taxon>
        <taxon>Halobacteriales</taxon>
        <taxon>Natronomonadaceae</taxon>
        <taxon>Halosegnis</taxon>
    </lineage>
</organism>
<dbReference type="InterPro" id="IPR000639">
    <property type="entry name" value="Epox_hydrolase-like"/>
</dbReference>
<dbReference type="Proteomes" id="UP000326865">
    <property type="component" value="Unassembled WGS sequence"/>
</dbReference>
<evidence type="ECO:0000256" key="1">
    <source>
        <dbReference type="ARBA" id="ARBA00022801"/>
    </source>
</evidence>
<dbReference type="InterPro" id="IPR051340">
    <property type="entry name" value="Haloalkane_dehalogenase"/>
</dbReference>
<proteinExistence type="predicted"/>
<dbReference type="OrthoDB" id="9890at2157"/>
<evidence type="ECO:0000313" key="3">
    <source>
        <dbReference type="EMBL" id="KAB7514029.1"/>
    </source>
</evidence>
<evidence type="ECO:0000259" key="2">
    <source>
        <dbReference type="Pfam" id="PF00561"/>
    </source>
</evidence>
<dbReference type="RefSeq" id="WP_152120755.1">
    <property type="nucleotide sequence ID" value="NZ_QJOW01000004.1"/>
</dbReference>
<dbReference type="Pfam" id="PF00561">
    <property type="entry name" value="Abhydrolase_1"/>
    <property type="match status" value="1"/>
</dbReference>
<dbReference type="PANTHER" id="PTHR42977:SF3">
    <property type="entry name" value="AB HYDROLASE-1 DOMAIN-CONTAINING PROTEIN"/>
    <property type="match status" value="1"/>
</dbReference>
<dbReference type="EMBL" id="QKKZ01000003">
    <property type="protein sequence ID" value="KAB7514029.1"/>
    <property type="molecule type" value="Genomic_DNA"/>
</dbReference>
<accession>A0A5N5U6D5</accession>
<dbReference type="EMBL" id="QMDY01000003">
    <property type="protein sequence ID" value="KAB7518657.1"/>
    <property type="molecule type" value="Genomic_DNA"/>
</dbReference>
<dbReference type="AlphaFoldDB" id="A0A5N5U7D3"/>
<name>A0A5N5U7D3_9EURY</name>
<dbReference type="Gene3D" id="3.40.50.1820">
    <property type="entry name" value="alpha/beta hydrolase"/>
    <property type="match status" value="1"/>
</dbReference>
<reference evidence="6 7" key="1">
    <citation type="submission" date="2019-10" db="EMBL/GenBank/DDBJ databases">
        <title>Unraveling microbial dark matter from salterns through culturing: the case of the genus Halosegnis.</title>
        <authorList>
            <person name="Duran-Viseras A."/>
            <person name="Andrei A.-S."/>
            <person name="Vera-Gargallo B."/>
            <person name="Ghai R."/>
            <person name="Sanchez-Porro C."/>
            <person name="Ventosa A."/>
        </authorList>
    </citation>
    <scope>NUCLEOTIDE SEQUENCE [LARGE SCALE GENOMIC DNA]</scope>
    <source>
        <strain evidence="4 7">F17-44</strain>
        <strain evidence="3 8">F18-79</strain>
        <strain evidence="5 6">F19-13</strain>
    </source>
</reference>
<protein>
    <submittedName>
        <fullName evidence="4">Alpha/beta fold hydrolase</fullName>
    </submittedName>
</protein>
<evidence type="ECO:0000313" key="6">
    <source>
        <dbReference type="Proteomes" id="UP000326207"/>
    </source>
</evidence>
<dbReference type="NCBIfam" id="NF002043">
    <property type="entry name" value="PRK00870.1"/>
    <property type="match status" value="1"/>
</dbReference>
<dbReference type="InterPro" id="IPR000073">
    <property type="entry name" value="AB_hydrolase_1"/>
</dbReference>
<feature type="domain" description="AB hydrolase-1" evidence="2">
    <location>
        <begin position="42"/>
        <end position="157"/>
    </location>
</feature>
<dbReference type="PRINTS" id="PR00111">
    <property type="entry name" value="ABHYDROLASE"/>
</dbReference>
<accession>A0A5N5UIR3</accession>
<dbReference type="PRINTS" id="PR00412">
    <property type="entry name" value="EPOXHYDRLASE"/>
</dbReference>